<evidence type="ECO:0000256" key="5">
    <source>
        <dbReference type="ARBA" id="ARBA00023242"/>
    </source>
</evidence>
<evidence type="ECO:0000313" key="9">
    <source>
        <dbReference type="Proteomes" id="UP001566132"/>
    </source>
</evidence>
<sequence length="360" mass="39974">MDVAEQFSLCWNNFHNNLSSGIHSLLLDQDLVDVTLAAEGKLLKAHKAVLSVCSPFFKELFRLNPCKHPIVILPDVSYSTLKHLLHFMYQGEVSVSHDEIPSFMRVAQTLKVKGLTENSDTNSCPFKPNDCTQRKEEIVKRPRTAKKLIRPLQPLRPLDTSTTAIIPPSASSPSLPSLKRPYIEHPDPDHQDITNTSSQNDALSLVKPKEEYMENDTSLTHSCMEEMQADLATMLDTQLNAASCGEASSSYQVPSCWPIGAPPVIKEDSSQSSQSENTGDLCIIKSGKGQLVLIHEGHMYTFVDHIEKSVSLWICVKKRMLNCGGCITTNHGQVLSFIGHNHPQIHDVIQRLQLSKASPT</sequence>
<gene>
    <name evidence="8" type="ORF">ABEB36_012348</name>
</gene>
<dbReference type="EMBL" id="JBDJPC010000009">
    <property type="protein sequence ID" value="KAL1491805.1"/>
    <property type="molecule type" value="Genomic_DNA"/>
</dbReference>
<reference evidence="8 9" key="1">
    <citation type="submission" date="2024-05" db="EMBL/GenBank/DDBJ databases">
        <title>Genetic variation in Jamaican populations of the coffee berry borer (Hypothenemus hampei).</title>
        <authorList>
            <person name="Errbii M."/>
            <person name="Myrie A."/>
        </authorList>
    </citation>
    <scope>NUCLEOTIDE SEQUENCE [LARGE SCALE GENOMIC DNA]</scope>
    <source>
        <strain evidence="8">JA-Hopewell-2020-01-JO</strain>
        <tissue evidence="8">Whole body</tissue>
    </source>
</reference>
<dbReference type="PANTHER" id="PTHR23110">
    <property type="entry name" value="BTB DOMAIN TRANSCRIPTION FACTOR"/>
    <property type="match status" value="1"/>
</dbReference>
<organism evidence="8 9">
    <name type="scientific">Hypothenemus hampei</name>
    <name type="common">Coffee berry borer</name>
    <dbReference type="NCBI Taxonomy" id="57062"/>
    <lineage>
        <taxon>Eukaryota</taxon>
        <taxon>Metazoa</taxon>
        <taxon>Ecdysozoa</taxon>
        <taxon>Arthropoda</taxon>
        <taxon>Hexapoda</taxon>
        <taxon>Insecta</taxon>
        <taxon>Pterygota</taxon>
        <taxon>Neoptera</taxon>
        <taxon>Endopterygota</taxon>
        <taxon>Coleoptera</taxon>
        <taxon>Polyphaga</taxon>
        <taxon>Cucujiformia</taxon>
        <taxon>Curculionidae</taxon>
        <taxon>Scolytinae</taxon>
        <taxon>Hypothenemus</taxon>
    </lineage>
</organism>
<comment type="caution">
    <text evidence="8">The sequence shown here is derived from an EMBL/GenBank/DDBJ whole genome shotgun (WGS) entry which is preliminary data.</text>
</comment>
<feature type="compositionally biased region" description="Low complexity" evidence="6">
    <location>
        <begin position="161"/>
        <end position="178"/>
    </location>
</feature>
<dbReference type="PANTHER" id="PTHR23110:SF99">
    <property type="entry name" value="BROAD-COMPLEX CORE PROTEIN ISOFORM 6"/>
    <property type="match status" value="1"/>
</dbReference>
<keyword evidence="5" id="KW-0539">Nucleus</keyword>
<evidence type="ECO:0000256" key="6">
    <source>
        <dbReference type="SAM" id="MobiDB-lite"/>
    </source>
</evidence>
<dbReference type="SMART" id="SM00225">
    <property type="entry name" value="BTB"/>
    <property type="match status" value="1"/>
</dbReference>
<dbReference type="GO" id="GO:0005634">
    <property type="term" value="C:nucleus"/>
    <property type="evidence" value="ECO:0007669"/>
    <property type="project" value="UniProtKB-SubCell"/>
</dbReference>
<proteinExistence type="predicted"/>
<name>A0ABD1EB27_HYPHA</name>
<comment type="subcellular location">
    <subcellularLocation>
        <location evidence="1">Nucleus</location>
    </subcellularLocation>
</comment>
<evidence type="ECO:0000313" key="8">
    <source>
        <dbReference type="EMBL" id="KAL1491805.1"/>
    </source>
</evidence>
<dbReference type="Pfam" id="PF04500">
    <property type="entry name" value="FLYWCH"/>
    <property type="match status" value="1"/>
</dbReference>
<dbReference type="Gene3D" id="2.20.25.240">
    <property type="match status" value="1"/>
</dbReference>
<keyword evidence="3" id="KW-0863">Zinc-finger</keyword>
<evidence type="ECO:0000256" key="3">
    <source>
        <dbReference type="ARBA" id="ARBA00022771"/>
    </source>
</evidence>
<feature type="domain" description="BTB" evidence="7">
    <location>
        <begin position="32"/>
        <end position="97"/>
    </location>
</feature>
<keyword evidence="9" id="KW-1185">Reference proteome</keyword>
<protein>
    <recommendedName>
        <fullName evidence="7">BTB domain-containing protein</fullName>
    </recommendedName>
</protein>
<dbReference type="SUPFAM" id="SSF54695">
    <property type="entry name" value="POZ domain"/>
    <property type="match status" value="1"/>
</dbReference>
<evidence type="ECO:0000256" key="2">
    <source>
        <dbReference type="ARBA" id="ARBA00022723"/>
    </source>
</evidence>
<dbReference type="InterPro" id="IPR011333">
    <property type="entry name" value="SKP1/BTB/POZ_sf"/>
</dbReference>
<evidence type="ECO:0000256" key="1">
    <source>
        <dbReference type="ARBA" id="ARBA00004123"/>
    </source>
</evidence>
<dbReference type="Proteomes" id="UP001566132">
    <property type="component" value="Unassembled WGS sequence"/>
</dbReference>
<dbReference type="InterPro" id="IPR007588">
    <property type="entry name" value="Znf_FLYWCH"/>
</dbReference>
<evidence type="ECO:0000256" key="4">
    <source>
        <dbReference type="ARBA" id="ARBA00022833"/>
    </source>
</evidence>
<evidence type="ECO:0000259" key="7">
    <source>
        <dbReference type="PROSITE" id="PS50097"/>
    </source>
</evidence>
<keyword evidence="4" id="KW-0862">Zinc</keyword>
<dbReference type="PROSITE" id="PS50097">
    <property type="entry name" value="BTB"/>
    <property type="match status" value="1"/>
</dbReference>
<dbReference type="CDD" id="cd18315">
    <property type="entry name" value="BTB_POZ_BAB-like"/>
    <property type="match status" value="1"/>
</dbReference>
<feature type="region of interest" description="Disordered" evidence="6">
    <location>
        <begin position="159"/>
        <end position="178"/>
    </location>
</feature>
<dbReference type="AlphaFoldDB" id="A0ABD1EB27"/>
<dbReference type="GO" id="GO:0008270">
    <property type="term" value="F:zinc ion binding"/>
    <property type="evidence" value="ECO:0007669"/>
    <property type="project" value="UniProtKB-KW"/>
</dbReference>
<dbReference type="Pfam" id="PF00651">
    <property type="entry name" value="BTB"/>
    <property type="match status" value="1"/>
</dbReference>
<dbReference type="Gene3D" id="3.30.710.10">
    <property type="entry name" value="Potassium Channel Kv1.1, Chain A"/>
    <property type="match status" value="1"/>
</dbReference>
<dbReference type="InterPro" id="IPR051095">
    <property type="entry name" value="Dros_DevTransReg"/>
</dbReference>
<accession>A0ABD1EB27</accession>
<keyword evidence="2" id="KW-0479">Metal-binding</keyword>
<dbReference type="InterPro" id="IPR000210">
    <property type="entry name" value="BTB/POZ_dom"/>
</dbReference>